<evidence type="ECO:0000256" key="6">
    <source>
        <dbReference type="ARBA" id="ARBA00023136"/>
    </source>
</evidence>
<evidence type="ECO:0008006" key="11">
    <source>
        <dbReference type="Google" id="ProtNLM"/>
    </source>
</evidence>
<evidence type="ECO:0000256" key="4">
    <source>
        <dbReference type="ARBA" id="ARBA00022729"/>
    </source>
</evidence>
<keyword evidence="4" id="KW-0732">Signal</keyword>
<evidence type="ECO:0000313" key="10">
    <source>
        <dbReference type="Proteomes" id="UP000308365"/>
    </source>
</evidence>
<dbReference type="PANTHER" id="PTHR13598:SF3">
    <property type="entry name" value="NUCLEAR ENVELOPE INTEGRAL MEMBRANE PROTEIN 2"/>
    <property type="match status" value="1"/>
</dbReference>
<sequence length="505" mass="57301">LVPPLGRAELTAWRDAAVPGDVLAALLAAAAGRAAGGRVLLSRFLLSGKPPSILALYFKIEEVPILHALAVPPSVIRVLVLDFARCKALKEMDLIKTSQSDCYCYNQKSQVKWKYMWSTVQVKITSSGLLSIVYITERYNCQYPETILSIIKCVIHNLWTPKESNDITITINPYGETVCFSVKPARKIFIYTIRESNDITITINPYGETVCFSVKPARKIFIYTIRVNQNIVDFKLFLVFVAGIFLFFYAKTLSQSPVFFYSSGTVLGILMTLVFVLLLVKKFIPKYSTFWALMVGCWFASVYIVWQLMEELKWLWCQNRIYILGYVLIVGCLSFTVCYKHGPLVEKRSVTLLAWALQLLSLLLVYAGVAIPQFAYAVMLLTLSSKILHYPLRALAYVRWKMKKWFTSEKPVVKFLTEDEYREQADAATTHALEDLRQACRSPGFPSWLAVSRLRAPKTFADFVLGGSHLSPEEIRLHEEQYGLAGAFLEEQLFNLRTPDSLPAH</sequence>
<accession>A0A4U1FKZ1</accession>
<name>A0A4U1FKZ1_MONMO</name>
<feature type="transmembrane region" description="Helical" evidence="8">
    <location>
        <begin position="258"/>
        <end position="280"/>
    </location>
</feature>
<dbReference type="EMBL" id="RWIC01000075">
    <property type="protein sequence ID" value="TKC50702.1"/>
    <property type="molecule type" value="Genomic_DNA"/>
</dbReference>
<feature type="transmembrane region" description="Helical" evidence="8">
    <location>
        <begin position="234"/>
        <end position="252"/>
    </location>
</feature>
<protein>
    <recommendedName>
        <fullName evidence="11">NEMP2 protein</fullName>
    </recommendedName>
</protein>
<evidence type="ECO:0000256" key="2">
    <source>
        <dbReference type="ARBA" id="ARBA00005748"/>
    </source>
</evidence>
<feature type="transmembrane region" description="Helical" evidence="8">
    <location>
        <begin position="287"/>
        <end position="309"/>
    </location>
</feature>
<dbReference type="InterPro" id="IPR019358">
    <property type="entry name" value="NEMP_fam"/>
</dbReference>
<evidence type="ECO:0000256" key="5">
    <source>
        <dbReference type="ARBA" id="ARBA00022989"/>
    </source>
</evidence>
<dbReference type="Proteomes" id="UP000308365">
    <property type="component" value="Unassembled WGS sequence"/>
</dbReference>
<feature type="transmembrane region" description="Helical" evidence="8">
    <location>
        <begin position="321"/>
        <end position="338"/>
    </location>
</feature>
<feature type="transmembrane region" description="Helical" evidence="8">
    <location>
        <begin position="350"/>
        <end position="368"/>
    </location>
</feature>
<evidence type="ECO:0000256" key="7">
    <source>
        <dbReference type="ARBA" id="ARBA00023242"/>
    </source>
</evidence>
<comment type="similarity">
    <text evidence="2">Belongs to the NEMP family.</text>
</comment>
<dbReference type="GO" id="GO:0005637">
    <property type="term" value="C:nuclear inner membrane"/>
    <property type="evidence" value="ECO:0007669"/>
    <property type="project" value="UniProtKB-SubCell"/>
</dbReference>
<dbReference type="PANTHER" id="PTHR13598">
    <property type="entry name" value="AT07567P-RELATED"/>
    <property type="match status" value="1"/>
</dbReference>
<evidence type="ECO:0000256" key="3">
    <source>
        <dbReference type="ARBA" id="ARBA00022692"/>
    </source>
</evidence>
<evidence type="ECO:0000256" key="8">
    <source>
        <dbReference type="SAM" id="Phobius"/>
    </source>
</evidence>
<keyword evidence="5 8" id="KW-1133">Transmembrane helix</keyword>
<keyword evidence="7" id="KW-0539">Nucleus</keyword>
<dbReference type="Pfam" id="PF10225">
    <property type="entry name" value="NEMP"/>
    <property type="match status" value="1"/>
</dbReference>
<gene>
    <name evidence="9" type="ORF">EI555_001043</name>
</gene>
<reference evidence="10" key="1">
    <citation type="journal article" date="2019" name="IScience">
        <title>Narwhal Genome Reveals Long-Term Low Genetic Diversity despite Current Large Abundance Size.</title>
        <authorList>
            <person name="Westbury M.V."/>
            <person name="Petersen B."/>
            <person name="Garde E."/>
            <person name="Heide-Jorgensen M.P."/>
            <person name="Lorenzen E.D."/>
        </authorList>
    </citation>
    <scope>NUCLEOTIDE SEQUENCE [LARGE SCALE GENOMIC DNA]</scope>
</reference>
<comment type="subcellular location">
    <subcellularLocation>
        <location evidence="1">Nucleus inner membrane</location>
        <topology evidence="1">Multi-pass membrane protein</topology>
        <orientation evidence="1">Nucleoplasmic side</orientation>
    </subcellularLocation>
</comment>
<organism evidence="9 10">
    <name type="scientific">Monodon monoceros</name>
    <name type="common">Narwhal</name>
    <name type="synonym">Ceratodon monodon</name>
    <dbReference type="NCBI Taxonomy" id="40151"/>
    <lineage>
        <taxon>Eukaryota</taxon>
        <taxon>Metazoa</taxon>
        <taxon>Chordata</taxon>
        <taxon>Craniata</taxon>
        <taxon>Vertebrata</taxon>
        <taxon>Euteleostomi</taxon>
        <taxon>Mammalia</taxon>
        <taxon>Eutheria</taxon>
        <taxon>Laurasiatheria</taxon>
        <taxon>Artiodactyla</taxon>
        <taxon>Whippomorpha</taxon>
        <taxon>Cetacea</taxon>
        <taxon>Odontoceti</taxon>
        <taxon>Monodontidae</taxon>
        <taxon>Monodon</taxon>
    </lineage>
</organism>
<evidence type="ECO:0000313" key="9">
    <source>
        <dbReference type="EMBL" id="TKC50702.1"/>
    </source>
</evidence>
<keyword evidence="6 8" id="KW-0472">Membrane</keyword>
<dbReference type="AlphaFoldDB" id="A0A4U1FKZ1"/>
<keyword evidence="3 8" id="KW-0812">Transmembrane</keyword>
<evidence type="ECO:0000256" key="1">
    <source>
        <dbReference type="ARBA" id="ARBA00004575"/>
    </source>
</evidence>
<comment type="caution">
    <text evidence="9">The sequence shown here is derived from an EMBL/GenBank/DDBJ whole genome shotgun (WGS) entry which is preliminary data.</text>
</comment>
<feature type="transmembrane region" description="Helical" evidence="8">
    <location>
        <begin position="374"/>
        <end position="392"/>
    </location>
</feature>
<feature type="non-terminal residue" evidence="9">
    <location>
        <position position="1"/>
    </location>
</feature>
<proteinExistence type="inferred from homology"/>